<comment type="caution">
    <text evidence="1">The sequence shown here is derived from an EMBL/GenBank/DDBJ whole genome shotgun (WGS) entry which is preliminary data.</text>
</comment>
<organism evidence="1 2">
    <name type="scientific">Trichogramma kaykai</name>
    <dbReference type="NCBI Taxonomy" id="54128"/>
    <lineage>
        <taxon>Eukaryota</taxon>
        <taxon>Metazoa</taxon>
        <taxon>Ecdysozoa</taxon>
        <taxon>Arthropoda</taxon>
        <taxon>Hexapoda</taxon>
        <taxon>Insecta</taxon>
        <taxon>Pterygota</taxon>
        <taxon>Neoptera</taxon>
        <taxon>Endopterygota</taxon>
        <taxon>Hymenoptera</taxon>
        <taxon>Apocrita</taxon>
        <taxon>Proctotrupomorpha</taxon>
        <taxon>Chalcidoidea</taxon>
        <taxon>Trichogrammatidae</taxon>
        <taxon>Trichogramma</taxon>
    </lineage>
</organism>
<proteinExistence type="predicted"/>
<gene>
    <name evidence="1" type="ORF">TKK_001976</name>
</gene>
<evidence type="ECO:0000313" key="2">
    <source>
        <dbReference type="Proteomes" id="UP001627154"/>
    </source>
</evidence>
<protein>
    <submittedName>
        <fullName evidence="1">Uncharacterized protein</fullName>
    </submittedName>
</protein>
<sequence>MCSMRAECAALAHLSLSALSHTHTHTHTHIHEREVINVSSLYMQRREKLVSDFVGDYYEFDMRRATSEKKEKKIDRNKDAVVLYVGAYTRFRTAVVIPELPCERVLIRQSASDGVHIDTIG</sequence>
<accession>A0ABD2XK53</accession>
<dbReference type="Proteomes" id="UP001627154">
    <property type="component" value="Unassembled WGS sequence"/>
</dbReference>
<name>A0ABD2XK53_9HYME</name>
<evidence type="ECO:0000313" key="1">
    <source>
        <dbReference type="EMBL" id="KAL3405601.1"/>
    </source>
</evidence>
<reference evidence="1 2" key="1">
    <citation type="journal article" date="2024" name="bioRxiv">
        <title>A reference genome for Trichogramma kaykai: A tiny desert-dwelling parasitoid wasp with competing sex-ratio distorters.</title>
        <authorList>
            <person name="Culotta J."/>
            <person name="Lindsey A.R."/>
        </authorList>
    </citation>
    <scope>NUCLEOTIDE SEQUENCE [LARGE SCALE GENOMIC DNA]</scope>
    <source>
        <strain evidence="1 2">KSX58</strain>
    </source>
</reference>
<dbReference type="EMBL" id="JBJJXI010000020">
    <property type="protein sequence ID" value="KAL3405601.1"/>
    <property type="molecule type" value="Genomic_DNA"/>
</dbReference>
<keyword evidence="2" id="KW-1185">Reference proteome</keyword>
<dbReference type="AlphaFoldDB" id="A0ABD2XK53"/>